<keyword evidence="1" id="KW-0472">Membrane</keyword>
<keyword evidence="1" id="KW-0812">Transmembrane</keyword>
<keyword evidence="3" id="KW-1185">Reference proteome</keyword>
<reference evidence="2 3" key="1">
    <citation type="journal article" date="2018" name="BMC Genomics">
        <title>Genomic comparison of Trypanosoma conorhini and Trypanosoma rangeli to Trypanosoma cruzi strains of high and low virulence.</title>
        <authorList>
            <person name="Bradwell K.R."/>
            <person name="Koparde V.N."/>
            <person name="Matveyev A.V."/>
            <person name="Serrano M.G."/>
            <person name="Alves J.M."/>
            <person name="Parikh H."/>
            <person name="Huang B."/>
            <person name="Lee V."/>
            <person name="Espinosa-Alvarez O."/>
            <person name="Ortiz P.A."/>
            <person name="Costa-Martins A.G."/>
            <person name="Teixeira M.M."/>
            <person name="Buck G.A."/>
        </authorList>
    </citation>
    <scope>NUCLEOTIDE SEQUENCE [LARGE SCALE GENOMIC DNA]</scope>
    <source>
        <strain evidence="2 3">025E</strain>
    </source>
</reference>
<name>A0A3R7LDR2_9TRYP</name>
<evidence type="ECO:0000256" key="1">
    <source>
        <dbReference type="SAM" id="Phobius"/>
    </source>
</evidence>
<dbReference type="AlphaFoldDB" id="A0A3R7LDR2"/>
<feature type="transmembrane region" description="Helical" evidence="1">
    <location>
        <begin position="90"/>
        <end position="113"/>
    </location>
</feature>
<dbReference type="GeneID" id="40315163"/>
<dbReference type="Proteomes" id="UP000284403">
    <property type="component" value="Unassembled WGS sequence"/>
</dbReference>
<feature type="transmembrane region" description="Helical" evidence="1">
    <location>
        <begin position="46"/>
        <end position="69"/>
    </location>
</feature>
<evidence type="ECO:0000313" key="2">
    <source>
        <dbReference type="EMBL" id="RNF26351.1"/>
    </source>
</evidence>
<evidence type="ECO:0000313" key="3">
    <source>
        <dbReference type="Proteomes" id="UP000284403"/>
    </source>
</evidence>
<protein>
    <submittedName>
        <fullName evidence="2">Uncharacterized protein</fullName>
    </submittedName>
</protein>
<gene>
    <name evidence="2" type="ORF">Tco025E_01552</name>
</gene>
<dbReference type="EMBL" id="MKKU01000046">
    <property type="protein sequence ID" value="RNF26351.1"/>
    <property type="molecule type" value="Genomic_DNA"/>
</dbReference>
<dbReference type="OrthoDB" id="262622at2759"/>
<sequence length="175" mass="18945">MAASGLPATAAASPCDARAVDAQLLYNSCEAAAVARLRRGHRHVTATRVCAGAVAACVAGAGLIASWQHRRIYRVWRLRHPARVAQQRRLMWALAAAGVTLLLFLLSPVGFMAQHEARLREVRQLDGIAVQALMLKRRYAALSSRATADSAAAYECCEEAWAALLKERVAIDENV</sequence>
<keyword evidence="1" id="KW-1133">Transmembrane helix</keyword>
<organism evidence="2 3">
    <name type="scientific">Trypanosoma conorhini</name>
    <dbReference type="NCBI Taxonomy" id="83891"/>
    <lineage>
        <taxon>Eukaryota</taxon>
        <taxon>Discoba</taxon>
        <taxon>Euglenozoa</taxon>
        <taxon>Kinetoplastea</taxon>
        <taxon>Metakinetoplastina</taxon>
        <taxon>Trypanosomatida</taxon>
        <taxon>Trypanosomatidae</taxon>
        <taxon>Trypanosoma</taxon>
    </lineage>
</organism>
<proteinExistence type="predicted"/>
<comment type="caution">
    <text evidence="2">The sequence shown here is derived from an EMBL/GenBank/DDBJ whole genome shotgun (WGS) entry which is preliminary data.</text>
</comment>
<dbReference type="RefSeq" id="XP_029231557.1">
    <property type="nucleotide sequence ID" value="XM_029368490.1"/>
</dbReference>
<accession>A0A3R7LDR2</accession>